<evidence type="ECO:0000313" key="3">
    <source>
        <dbReference type="Proteomes" id="UP001156641"/>
    </source>
</evidence>
<evidence type="ECO:0000313" key="2">
    <source>
        <dbReference type="EMBL" id="GLR65792.1"/>
    </source>
</evidence>
<dbReference type="Gene3D" id="3.40.50.300">
    <property type="entry name" value="P-loop containing nucleotide triphosphate hydrolases"/>
    <property type="match status" value="1"/>
</dbReference>
<organism evidence="2 3">
    <name type="scientific">Acidocella aquatica</name>
    <dbReference type="NCBI Taxonomy" id="1922313"/>
    <lineage>
        <taxon>Bacteria</taxon>
        <taxon>Pseudomonadati</taxon>
        <taxon>Pseudomonadota</taxon>
        <taxon>Alphaproteobacteria</taxon>
        <taxon>Acetobacterales</taxon>
        <taxon>Acidocellaceae</taxon>
        <taxon>Acidocella</taxon>
    </lineage>
</organism>
<evidence type="ECO:0000256" key="1">
    <source>
        <dbReference type="ARBA" id="ARBA00022679"/>
    </source>
</evidence>
<name>A0ABQ6A2D0_9PROT</name>
<dbReference type="InterPro" id="IPR037359">
    <property type="entry name" value="NST/OST"/>
</dbReference>
<dbReference type="EMBL" id="BSOS01000007">
    <property type="protein sequence ID" value="GLR65792.1"/>
    <property type="molecule type" value="Genomic_DNA"/>
</dbReference>
<sequence length="264" mass="29581">MPGKVSIFGCGVQKGGTTSLYAHLCEHPELSAPVQKELHFFDDESRDWAAPDYAALEALFPASDGARLRFDITPIYGFWPPAIARIHAYNPQARLIYLFRDPFERAWSQWCMEYARGFETLPFSEAIRAGRARLAELPPLAREQRIYTYIERGCYAGQVRRALRHFPREQVLFLRSRDLLLDHVGTLRKIAGFLGIGPFVDTGPKREQPLAFTPPPFKPDAADLDYIAGLLGDDVRAFAQLSGLDVTGWPVIQRRFASGAAAGV</sequence>
<reference evidence="3" key="1">
    <citation type="journal article" date="2019" name="Int. J. Syst. Evol. Microbiol.">
        <title>The Global Catalogue of Microorganisms (GCM) 10K type strain sequencing project: providing services to taxonomists for standard genome sequencing and annotation.</title>
        <authorList>
            <consortium name="The Broad Institute Genomics Platform"/>
            <consortium name="The Broad Institute Genome Sequencing Center for Infectious Disease"/>
            <person name="Wu L."/>
            <person name="Ma J."/>
        </authorList>
    </citation>
    <scope>NUCLEOTIDE SEQUENCE [LARGE SCALE GENOMIC DNA]</scope>
    <source>
        <strain evidence="3">NBRC 112502</strain>
    </source>
</reference>
<dbReference type="RefSeq" id="WP_284256322.1">
    <property type="nucleotide sequence ID" value="NZ_BSOS01000007.1"/>
</dbReference>
<accession>A0ABQ6A2D0</accession>
<dbReference type="PANTHER" id="PTHR10605">
    <property type="entry name" value="HEPARAN SULFATE SULFOTRANSFERASE"/>
    <property type="match status" value="1"/>
</dbReference>
<dbReference type="PANTHER" id="PTHR10605:SF56">
    <property type="entry name" value="BIFUNCTIONAL HEPARAN SULFATE N-DEACETYLASE_N-SULFOTRANSFERASE"/>
    <property type="match status" value="1"/>
</dbReference>
<keyword evidence="3" id="KW-1185">Reference proteome</keyword>
<dbReference type="Proteomes" id="UP001156641">
    <property type="component" value="Unassembled WGS sequence"/>
</dbReference>
<proteinExistence type="predicted"/>
<keyword evidence="1" id="KW-0808">Transferase</keyword>
<comment type="caution">
    <text evidence="2">The sequence shown here is derived from an EMBL/GenBank/DDBJ whole genome shotgun (WGS) entry which is preliminary data.</text>
</comment>
<gene>
    <name evidence="2" type="ORF">GCM10010909_04700</name>
</gene>
<dbReference type="Pfam" id="PF13469">
    <property type="entry name" value="Sulfotransfer_3"/>
    <property type="match status" value="1"/>
</dbReference>
<protein>
    <submittedName>
        <fullName evidence="2">Deacetylase sulfotransferase</fullName>
    </submittedName>
</protein>
<dbReference type="SUPFAM" id="SSF52540">
    <property type="entry name" value="P-loop containing nucleoside triphosphate hydrolases"/>
    <property type="match status" value="1"/>
</dbReference>
<dbReference type="InterPro" id="IPR027417">
    <property type="entry name" value="P-loop_NTPase"/>
</dbReference>